<dbReference type="EMBL" id="RCML01001362">
    <property type="protein sequence ID" value="KAG2963195.1"/>
    <property type="molecule type" value="Genomic_DNA"/>
</dbReference>
<accession>A0A8T0Y9E2</accession>
<dbReference type="Proteomes" id="UP000774804">
    <property type="component" value="Unassembled WGS sequence"/>
</dbReference>
<dbReference type="EMBL" id="RCMK01001393">
    <property type="protein sequence ID" value="KAG2895201.1"/>
    <property type="molecule type" value="Genomic_DNA"/>
</dbReference>
<evidence type="ECO:0000313" key="7">
    <source>
        <dbReference type="Proteomes" id="UP000735874"/>
    </source>
</evidence>
<name>A0A8T0Y9E2_9STRA</name>
<organism evidence="2 7">
    <name type="scientific">Phytophthora cactorum</name>
    <dbReference type="NCBI Taxonomy" id="29920"/>
    <lineage>
        <taxon>Eukaryota</taxon>
        <taxon>Sar</taxon>
        <taxon>Stramenopiles</taxon>
        <taxon>Oomycota</taxon>
        <taxon>Peronosporomycetes</taxon>
        <taxon>Peronosporales</taxon>
        <taxon>Peronosporaceae</taxon>
        <taxon>Phytophthora</taxon>
    </lineage>
</organism>
<dbReference type="Proteomes" id="UP000697107">
    <property type="component" value="Unassembled WGS sequence"/>
</dbReference>
<sequence length="100" mass="11089">MTRPRTTGTGRKKKTYTRIQPQARNNRASCAGAQGKGHLESYSSRGQTTPANAATAKAKFRGDVRAAIIEHNISNVFNADQTAIFFEYLPRKTEARKQYG</sequence>
<feature type="compositionally biased region" description="Polar residues" evidence="1">
    <location>
        <begin position="19"/>
        <end position="28"/>
    </location>
</feature>
<dbReference type="AlphaFoldDB" id="A0A8T0Y9E2"/>
<gene>
    <name evidence="2" type="ORF">PC113_g21172</name>
    <name evidence="3" type="ORF">PC115_g20952</name>
    <name evidence="4" type="ORF">PC117_g23305</name>
    <name evidence="5" type="ORF">PC118_g21019</name>
    <name evidence="6" type="ORF">PC129_g20470</name>
</gene>
<evidence type="ECO:0000313" key="5">
    <source>
        <dbReference type="EMBL" id="KAG2963195.1"/>
    </source>
</evidence>
<evidence type="ECO:0000313" key="6">
    <source>
        <dbReference type="EMBL" id="KAG3208507.1"/>
    </source>
</evidence>
<evidence type="ECO:0000256" key="1">
    <source>
        <dbReference type="SAM" id="MobiDB-lite"/>
    </source>
</evidence>
<dbReference type="Proteomes" id="UP000735874">
    <property type="component" value="Unassembled WGS sequence"/>
</dbReference>
<reference evidence="2" key="1">
    <citation type="submission" date="2018-10" db="EMBL/GenBank/DDBJ databases">
        <title>Effector identification in a new, highly contiguous assembly of the strawberry crown rot pathogen Phytophthora cactorum.</title>
        <authorList>
            <person name="Armitage A.D."/>
            <person name="Nellist C.F."/>
            <person name="Bates H."/>
            <person name="Vickerstaff R.J."/>
            <person name="Harrison R.J."/>
        </authorList>
    </citation>
    <scope>NUCLEOTIDE SEQUENCE</scope>
    <source>
        <strain evidence="2">15-7</strain>
        <strain evidence="3">4032</strain>
        <strain evidence="4">4040</strain>
        <strain evidence="5">P415</strain>
        <strain evidence="6">P421</strain>
    </source>
</reference>
<proteinExistence type="predicted"/>
<dbReference type="Proteomes" id="UP000736787">
    <property type="component" value="Unassembled WGS sequence"/>
</dbReference>
<dbReference type="EMBL" id="RCMI01001403">
    <property type="protein sequence ID" value="KAG2885599.1"/>
    <property type="molecule type" value="Genomic_DNA"/>
</dbReference>
<evidence type="ECO:0000313" key="3">
    <source>
        <dbReference type="EMBL" id="KAG2885599.1"/>
    </source>
</evidence>
<dbReference type="Proteomes" id="UP000760860">
    <property type="component" value="Unassembled WGS sequence"/>
</dbReference>
<evidence type="ECO:0000313" key="2">
    <source>
        <dbReference type="EMBL" id="KAG2830083.1"/>
    </source>
</evidence>
<dbReference type="EMBL" id="RCMV01001459">
    <property type="protein sequence ID" value="KAG3208507.1"/>
    <property type="molecule type" value="Genomic_DNA"/>
</dbReference>
<evidence type="ECO:0000313" key="4">
    <source>
        <dbReference type="EMBL" id="KAG2895201.1"/>
    </source>
</evidence>
<feature type="region of interest" description="Disordered" evidence="1">
    <location>
        <begin position="1"/>
        <end position="54"/>
    </location>
</feature>
<dbReference type="EMBL" id="RCMG01001330">
    <property type="protein sequence ID" value="KAG2830083.1"/>
    <property type="molecule type" value="Genomic_DNA"/>
</dbReference>
<comment type="caution">
    <text evidence="2">The sequence shown here is derived from an EMBL/GenBank/DDBJ whole genome shotgun (WGS) entry which is preliminary data.</text>
</comment>
<protein>
    <submittedName>
        <fullName evidence="2">Uncharacterized protein</fullName>
    </submittedName>
</protein>